<feature type="region of interest" description="Disordered" evidence="1">
    <location>
        <begin position="487"/>
        <end position="661"/>
    </location>
</feature>
<feature type="compositionally biased region" description="Acidic residues" evidence="1">
    <location>
        <begin position="1543"/>
        <end position="1585"/>
    </location>
</feature>
<feature type="region of interest" description="Disordered" evidence="1">
    <location>
        <begin position="2049"/>
        <end position="2146"/>
    </location>
</feature>
<reference evidence="3 4" key="1">
    <citation type="submission" date="2023-03" db="EMBL/GenBank/DDBJ databases">
        <title>Draft genome sequence of Thalassotalea eurytherma JCM 18482T.</title>
        <authorList>
            <person name="Sawabe T."/>
        </authorList>
    </citation>
    <scope>NUCLEOTIDE SEQUENCE [LARGE SCALE GENOMIC DNA]</scope>
    <source>
        <strain evidence="3 4">JCM 18482</strain>
    </source>
</reference>
<dbReference type="PANTHER" id="PTHR10199:SF119">
    <property type="entry name" value="RE20510P"/>
    <property type="match status" value="1"/>
</dbReference>
<organism evidence="3 4">
    <name type="scientific">Thalassotalea eurytherma</name>
    <dbReference type="NCBI Taxonomy" id="1144278"/>
    <lineage>
        <taxon>Bacteria</taxon>
        <taxon>Pseudomonadati</taxon>
        <taxon>Pseudomonadota</taxon>
        <taxon>Gammaproteobacteria</taxon>
        <taxon>Alteromonadales</taxon>
        <taxon>Colwelliaceae</taxon>
        <taxon>Thalassotalea</taxon>
    </lineage>
</organism>
<protein>
    <submittedName>
        <fullName evidence="3">Uncharacterized protein</fullName>
    </submittedName>
</protein>
<feature type="compositionally biased region" description="Acidic residues" evidence="1">
    <location>
        <begin position="645"/>
        <end position="660"/>
    </location>
</feature>
<feature type="region of interest" description="Disordered" evidence="1">
    <location>
        <begin position="28"/>
        <end position="47"/>
    </location>
</feature>
<feature type="compositionally biased region" description="Acidic residues" evidence="1">
    <location>
        <begin position="2112"/>
        <end position="2139"/>
    </location>
</feature>
<feature type="signal peptide" evidence="2">
    <location>
        <begin position="1"/>
        <end position="25"/>
    </location>
</feature>
<feature type="compositionally biased region" description="Acidic residues" evidence="1">
    <location>
        <begin position="610"/>
        <end position="637"/>
    </location>
</feature>
<feature type="chain" id="PRO_5047362959" evidence="2">
    <location>
        <begin position="26"/>
        <end position="2591"/>
    </location>
</feature>
<dbReference type="SUPFAM" id="SSF103647">
    <property type="entry name" value="TSP type-3 repeat"/>
    <property type="match status" value="5"/>
</dbReference>
<feature type="compositionally biased region" description="Acidic residues" evidence="1">
    <location>
        <begin position="487"/>
        <end position="510"/>
    </location>
</feature>
<name>A0ABQ6H2Z4_9GAMM</name>
<accession>A0ABQ6H2Z4</accession>
<feature type="region of interest" description="Disordered" evidence="1">
    <location>
        <begin position="1534"/>
        <end position="1585"/>
    </location>
</feature>
<dbReference type="RefSeq" id="WP_284207911.1">
    <property type="nucleotide sequence ID" value="NZ_BSSU01000009.1"/>
</dbReference>
<comment type="caution">
    <text evidence="3">The sequence shown here is derived from an EMBL/GenBank/DDBJ whole genome shotgun (WGS) entry which is preliminary data.</text>
</comment>
<dbReference type="Proteomes" id="UP001157133">
    <property type="component" value="Unassembled WGS sequence"/>
</dbReference>
<feature type="compositionally biased region" description="Acidic residues" evidence="1">
    <location>
        <begin position="539"/>
        <end position="567"/>
    </location>
</feature>
<feature type="compositionally biased region" description="Acidic residues" evidence="1">
    <location>
        <begin position="2055"/>
        <end position="2071"/>
    </location>
</feature>
<feature type="compositionally biased region" description="Pro residues" evidence="1">
    <location>
        <begin position="34"/>
        <end position="46"/>
    </location>
</feature>
<sequence length="2591" mass="286855">MKKHNLKPLSAAVSAGLLLMLSACSGGSDAPKPVVEPPPPPPPPEPTSFNVTVIDGYIRGAIAYIDLNGNKQLDEGEPFTETVEGGEGVIDTTGLGLVPENVSVIVDIPEGAVDESTITDENPGGVPIAEGDGFQLVSLPGENVATPVTTLISLVAGDEGGVEAAKEEVAEQLGITTDEASSDYIADENEELTVLTEVMIANEVIPKNVTEDVDPADIVVATEVSSTIAGVIEQASEAGTLTEQKEVINQATAAVTAAVDNVTEQQSDTLSDVDDETLGEIVEQVADVTSAVYQDLVVSEAPVSDDMLAQAQVQAEIVSDVVSTSIVEQGVSEEGLTEQAVEQIQASAEVIADVVETLLEEQSDSEEGLSEDAIEGIEEVTDIIAGVVEELIADKSGGEEGLSAEEVANVTTTISVVTAIVEQIIESNGEAGELAVEDVTAIAEIVAEEVIEEVEELSDSGLTEEEIQAQVQDAANETASDLEEAIENDVDIEDFDGDGIANDEDDDIDGDGVANENDALPYNENESVDTDKDGIGNNEDTDDDNDGASDDADDFPLDDSETTDTDGDGIGNNADTDDDNDGISDDEDAFPLDESETIDTDGDGTGNNTDTDDDNDGTSDDEDEFPLDESETTDTDGDGTGNNADLDDDNDGVSDEDDLDALNPAVSFGGLADEINRGTMYLLWDEYREFNTTHGDGDLEFETLTVDQATQDITLVSYELREENGEVEFVAQSANDDDEYELLLTENGWQENLNDYRIQSQTKDGTTRFINGVGSIAITTGEKLDSTGLKITDVLEQLGLTGWALNVDQTATFDESAALYRTTFTAGSDDYLVDMEVDCTSCGALRDNLGSSLTQLNGLFVEYAWHSEQENNGERYTQSLAHSENSNGELVGEFLSSTENEGAINLYVYDEGEPRLLSQQGVWRIEEVMGQEIVRLTLPENVESLAGFAFDVEEAQSRFFALVRGYVRTGFVQQEGSQDDNEAWINAAAYEQVIENFSFGDWDNDFYKDAFDSDDDNDGVVDSEDAFVRDDKASADLDNDGIADYLDDDLDGDGVANGEDIAPRNSDVSNGMTLNADVLASAYIDANESLVDDLPIALGSATQTYFSFSEDQSGSFSDSQYQSTTQWQIENNELTVLYNEQPSTLRYYTLEELVDLALIDVQDAKNYCYDLNCGLEISTTLVKSTLWLIGKDDSVVDFWRRNEFTYSVSDAYDSSYPGLREIVQSSSVSDAEYQITMLDIHAVETSPFDEQNVQGQWVLPTNFNDDRRLRADLLTFNADGTATGLIHDEAFTWQVHNNGQLSLVNEDQSITLVYSKFEEYEDGAAIYAQVTVDDETIYGHHFGMKASGQAIEFSQINQFLINSFTLGDDYYRDDEGNIRDEEIFGFYFHDDSSVNRIFGSNLIDGYGPETWRWQQDESSLLSMSRYRNIYSNNYDDNCTRELVDSCYIWRNRYWQPISQSGDRLYVLEWSEYDGNYNPNDPNWVELIPARLNFYQAHQSDLVDANVNGNDRDLDGIPNEDDAFPFDSFEWLDTDGDGIGNNADSDDDGDNVVDWEDALPLDETETSDVDGDGIGDIADTDDDNDGIDDTVDLDPLDPDVSEGLFIDVSELASKYIRLSDGYLDEPSISLSQITGEVYTFDFDNDQVGKVQAPSGSMNFSFEDAGFQERLNYTSNNSEVRVMNVDDLLEFGYVSEQAATQYSNAYGSQVEVTVVQIRAEIVWLENGETQDRFWWTDVESWQIAESSHREILFGSVDAQAIELHHHSYEVILTEYDSLSPIDYTLDEVVGNWGLPVTFDTQPELTYQRIIGDYATFNADNTGSAMISGSAFTWQIDSGKLIVNYNNGAVIELERIESTESGDVVVASASFEENDYSVVRLSTKADSDASYTEFVGDFLMNSFTLTNSDAYDGEGEIVYEDYYGFKLNDDNTVNRIYDGDFDFNSGFGTDNWYWTELSSNEIQLTALVEKDMYSNWVSRTYASCDIAEDNCYEWRKRHWKVLKETDDRIYVLEWAFWDQNIWDQNAQEQNFELVIPPRVQFYQKFALDTDKDGMRDDVDMDDDNDGFTDENDDFPFDRDEWLDTDGDGIGNNSDDDDDNDGVYDWNDPLPLDASETMDSDNDGIGDNADSDDDNDGISDENDAAPLDDSIGAALPLTEDNLSSSYMHYVDGYLDTPSISIGSISGDLYSFVDGAGKVTSPDGQLIHSYSFANNTLTLDLSQNEASKQFLSLNELAYQGVLTFEAVDRYLSAYGNSQIYFYVTTEKVEFNLLAEGDESDRFLVTEFTGYQVVEESDREILFGSIDAEAVVYREDSRILELLDLDTFDFVEYTDAEVIGNWGLPTSIDRETTNSYQKIRSDYLSFNDNFTGTSEFSGSTFTWQVTNGNLALDFDNGDNILLRRIQSSEGGDVVLATATIDDIEHSVVSLSIKESLSADYNNFIGQFLMNSFTLTNSDVYNDAGEVKREEYFGFMLDEDNSAIRILGDYDFETEQGISNWTWSELSSNEITLSAHTEVDENGNMLGSGLYSICDITSVYCKEWRRRHWRVLAETEERIFVLEWEFWGPPIEAVDEGEEFNLIITPRVQFYQKFELED</sequence>
<dbReference type="EMBL" id="BSSU01000009">
    <property type="protein sequence ID" value="GLX82545.1"/>
    <property type="molecule type" value="Genomic_DNA"/>
</dbReference>
<proteinExistence type="predicted"/>
<gene>
    <name evidence="3" type="ORF">theurythT_19970</name>
</gene>
<dbReference type="PROSITE" id="PS51257">
    <property type="entry name" value="PROKAR_LIPOPROTEIN"/>
    <property type="match status" value="1"/>
</dbReference>
<evidence type="ECO:0000313" key="4">
    <source>
        <dbReference type="Proteomes" id="UP001157133"/>
    </source>
</evidence>
<dbReference type="InterPro" id="IPR028974">
    <property type="entry name" value="TSP_type-3_rpt"/>
</dbReference>
<dbReference type="Gene3D" id="4.10.1080.10">
    <property type="entry name" value="TSP type-3 repeat"/>
    <property type="match status" value="4"/>
</dbReference>
<keyword evidence="4" id="KW-1185">Reference proteome</keyword>
<keyword evidence="2" id="KW-0732">Signal</keyword>
<evidence type="ECO:0000256" key="2">
    <source>
        <dbReference type="SAM" id="SignalP"/>
    </source>
</evidence>
<evidence type="ECO:0000256" key="1">
    <source>
        <dbReference type="SAM" id="MobiDB-lite"/>
    </source>
</evidence>
<dbReference type="PANTHER" id="PTHR10199">
    <property type="entry name" value="THROMBOSPONDIN"/>
    <property type="match status" value="1"/>
</dbReference>
<feature type="compositionally biased region" description="Acidic residues" evidence="1">
    <location>
        <begin position="575"/>
        <end position="602"/>
    </location>
</feature>
<evidence type="ECO:0000313" key="3">
    <source>
        <dbReference type="EMBL" id="GLX82545.1"/>
    </source>
</evidence>